<dbReference type="Proteomes" id="UP000319908">
    <property type="component" value="Unassembled WGS sequence"/>
</dbReference>
<dbReference type="AlphaFoldDB" id="A0A5C6BFF2"/>
<evidence type="ECO:0000313" key="1">
    <source>
        <dbReference type="EMBL" id="TWU10026.1"/>
    </source>
</evidence>
<proteinExistence type="predicted"/>
<keyword evidence="2" id="KW-1185">Reference proteome</keyword>
<organism evidence="1 2">
    <name type="scientific">Allorhodopirellula heiligendammensis</name>
    <dbReference type="NCBI Taxonomy" id="2714739"/>
    <lineage>
        <taxon>Bacteria</taxon>
        <taxon>Pseudomonadati</taxon>
        <taxon>Planctomycetota</taxon>
        <taxon>Planctomycetia</taxon>
        <taxon>Pirellulales</taxon>
        <taxon>Pirellulaceae</taxon>
        <taxon>Allorhodopirellula</taxon>
    </lineage>
</organism>
<accession>A0A5C6BFF2</accession>
<name>A0A5C6BFF2_9BACT</name>
<reference evidence="1 2" key="1">
    <citation type="journal article" date="2020" name="Antonie Van Leeuwenhoek">
        <title>Rhodopirellula heiligendammensis sp. nov., Rhodopirellula pilleata sp. nov., and Rhodopirellula solitaria sp. nov. isolated from natural or artificial marine surfaces in Northern Germany and California, USA, and emended description of the genus Rhodopirellula.</title>
        <authorList>
            <person name="Kallscheuer N."/>
            <person name="Wiegand S."/>
            <person name="Jogler M."/>
            <person name="Boedeker C."/>
            <person name="Peeters S.H."/>
            <person name="Rast P."/>
            <person name="Heuer A."/>
            <person name="Jetten M.S.M."/>
            <person name="Rohde M."/>
            <person name="Jogler C."/>
        </authorList>
    </citation>
    <scope>NUCLEOTIDE SEQUENCE [LARGE SCALE GENOMIC DNA]</scope>
    <source>
        <strain evidence="1 2">Poly21</strain>
    </source>
</reference>
<protein>
    <submittedName>
        <fullName evidence="1">Uncharacterized protein</fullName>
    </submittedName>
</protein>
<evidence type="ECO:0000313" key="2">
    <source>
        <dbReference type="Proteomes" id="UP000319908"/>
    </source>
</evidence>
<dbReference type="EMBL" id="SJPU01000005">
    <property type="protein sequence ID" value="TWU10026.1"/>
    <property type="molecule type" value="Genomic_DNA"/>
</dbReference>
<sequence length="457" mass="52332">MISDLCVSPRLADQHVRTWMKKILVTAQPLPTGTATLARTPLRMDGMRRKTGVTWVRGSTASMATRTEDRIMNNRNTNSERLSFFWWTYAPVMANSTSSDTCRRPRKRSTEVAMAFLLVLGMTPIAFVSAQRPADNEKSTNLQTDSEAREEKIDEILTDMTVRRDRLLKRFAVVLHGEYVTLGSHANPLLIHPIVMARVVDQERDFDLKAMYLVYPDLAEVGDEIVKIKGKTKYRETATLLHGPYEIPPEGMSRTERQNFFWNRHAWAHDPYDDYILGPYGIKGRDNHLGIEQAMREFQLSRTDPGPGGSIVSHWAYSPNKSANFRYRIDFSPADQWMPVRFSGKDLLYTWNSLEARYHWKKTGGFLLPDRIQTSMGSASNKDSVNEAVFRLKWLIGDEVPDEIFTAEDHLAVLLDQFDIPHSELVNGQVVRAPHPLPEDLYEGWEPLNDQGPRPKR</sequence>
<gene>
    <name evidence="1" type="ORF">Poly21_53590</name>
</gene>
<comment type="caution">
    <text evidence="1">The sequence shown here is derived from an EMBL/GenBank/DDBJ whole genome shotgun (WGS) entry which is preliminary data.</text>
</comment>